<keyword evidence="5" id="KW-0670">Pyruvate</keyword>
<comment type="catalytic activity">
    <reaction evidence="3">
        <text>2 oxidized [2Fe-2S]-[ferredoxin] + pyruvate + CoA = 2 reduced [2Fe-2S]-[ferredoxin] + acetyl-CoA + CO2 + H(+)</text>
        <dbReference type="Rhea" id="RHEA:12765"/>
        <dbReference type="Rhea" id="RHEA-COMP:10000"/>
        <dbReference type="Rhea" id="RHEA-COMP:10001"/>
        <dbReference type="ChEBI" id="CHEBI:15361"/>
        <dbReference type="ChEBI" id="CHEBI:15378"/>
        <dbReference type="ChEBI" id="CHEBI:16526"/>
        <dbReference type="ChEBI" id="CHEBI:33737"/>
        <dbReference type="ChEBI" id="CHEBI:33738"/>
        <dbReference type="ChEBI" id="CHEBI:57287"/>
        <dbReference type="ChEBI" id="CHEBI:57288"/>
        <dbReference type="EC" id="1.2.7.1"/>
    </reaction>
</comment>
<organism evidence="5">
    <name type="scientific">Thermogladius calderae</name>
    <dbReference type="NCBI Taxonomy" id="1200300"/>
    <lineage>
        <taxon>Archaea</taxon>
        <taxon>Thermoproteota</taxon>
        <taxon>Thermoprotei</taxon>
        <taxon>Desulfurococcales</taxon>
        <taxon>Desulfurococcaceae</taxon>
        <taxon>Thermogladius</taxon>
    </lineage>
</organism>
<dbReference type="PANTHER" id="PTHR43366">
    <property type="entry name" value="PYRUVATE SYNTHASE SUBUNIT PORC"/>
    <property type="match status" value="1"/>
</dbReference>
<comment type="caution">
    <text evidence="5">The sequence shown here is derived from an EMBL/GenBank/DDBJ whole genome shotgun (WGS) entry which is preliminary data.</text>
</comment>
<dbReference type="GO" id="GO:0019164">
    <property type="term" value="F:pyruvate synthase activity"/>
    <property type="evidence" value="ECO:0007669"/>
    <property type="project" value="UniProtKB-EC"/>
</dbReference>
<evidence type="ECO:0000256" key="1">
    <source>
        <dbReference type="ARBA" id="ARBA00012822"/>
    </source>
</evidence>
<dbReference type="Gene3D" id="3.40.920.10">
    <property type="entry name" value="Pyruvate-ferredoxin oxidoreductase, PFOR, domain III"/>
    <property type="match status" value="1"/>
</dbReference>
<dbReference type="PANTHER" id="PTHR43366:SF1">
    <property type="entry name" value="PYRUVATE SYNTHASE SUBUNIT PORC"/>
    <property type="match status" value="1"/>
</dbReference>
<evidence type="ECO:0000256" key="2">
    <source>
        <dbReference type="ARBA" id="ARBA00023002"/>
    </source>
</evidence>
<dbReference type="SUPFAM" id="SSF53323">
    <property type="entry name" value="Pyruvate-ferredoxin oxidoreductase, PFOR, domain III"/>
    <property type="match status" value="1"/>
</dbReference>
<gene>
    <name evidence="5" type="ORF">ENM60_06245</name>
</gene>
<dbReference type="InterPro" id="IPR002869">
    <property type="entry name" value="Pyrv_flavodox_OxRed_cen"/>
</dbReference>
<name>A0A7J3Y097_9CREN</name>
<reference evidence="5" key="1">
    <citation type="journal article" date="2020" name="mSystems">
        <title>Genome- and Community-Level Interaction Insights into Carbon Utilization and Element Cycling Functions of Hydrothermarchaeota in Hydrothermal Sediment.</title>
        <authorList>
            <person name="Zhou Z."/>
            <person name="Liu Y."/>
            <person name="Xu W."/>
            <person name="Pan J."/>
            <person name="Luo Z.H."/>
            <person name="Li M."/>
        </authorList>
    </citation>
    <scope>NUCLEOTIDE SEQUENCE [LARGE SCALE GENOMIC DNA]</scope>
    <source>
        <strain evidence="5">SpSt-110</strain>
    </source>
</reference>
<dbReference type="InterPro" id="IPR011894">
    <property type="entry name" value="PorC_KorC"/>
</dbReference>
<keyword evidence="2" id="KW-0560">Oxidoreductase</keyword>
<dbReference type="EMBL" id="DRYK01000078">
    <property type="protein sequence ID" value="HHP68360.1"/>
    <property type="molecule type" value="Genomic_DNA"/>
</dbReference>
<feature type="domain" description="Pyruvate/ketoisovalerate oxidoreductase catalytic" evidence="4">
    <location>
        <begin position="10"/>
        <end position="184"/>
    </location>
</feature>
<accession>A0A7J3Y097</accession>
<sequence length="190" mass="20578">MYEIVFVGRGGQGAVTAANILVEAALIDGLQAQGFPFFGAERRGAPVAAFSRVDDKPILRHGMFNTADAVVVLDNKLLNQDYISQFKLRNKGVLVLNAPYNSPPRDFKLKVDGEYSVYVVNATHIALKHGLVIAGWPVVNTSMLGALSKATGIVSKKAVLEAVRRYFSGRIGEVNAKATEDAYELTVRVI</sequence>
<evidence type="ECO:0000259" key="4">
    <source>
        <dbReference type="Pfam" id="PF01558"/>
    </source>
</evidence>
<dbReference type="AlphaFoldDB" id="A0A7J3Y097"/>
<protein>
    <recommendedName>
        <fullName evidence="1">pyruvate synthase</fullName>
        <ecNumber evidence="1">1.2.7.1</ecNumber>
    </recommendedName>
</protein>
<dbReference type="InterPro" id="IPR019752">
    <property type="entry name" value="Pyrv/ketoisovalerate_OxRed_cat"/>
</dbReference>
<dbReference type="EC" id="1.2.7.1" evidence="1"/>
<proteinExistence type="predicted"/>
<dbReference type="Pfam" id="PF01558">
    <property type="entry name" value="POR"/>
    <property type="match status" value="1"/>
</dbReference>
<evidence type="ECO:0000256" key="3">
    <source>
        <dbReference type="ARBA" id="ARBA00049357"/>
    </source>
</evidence>
<evidence type="ECO:0000313" key="5">
    <source>
        <dbReference type="EMBL" id="HHP68360.1"/>
    </source>
</evidence>
<dbReference type="InterPro" id="IPR051626">
    <property type="entry name" value="Oxidoreductase_gamma_subunit"/>
</dbReference>
<dbReference type="NCBIfam" id="TIGR02175">
    <property type="entry name" value="PorC_KorC"/>
    <property type="match status" value="1"/>
</dbReference>